<reference evidence="1" key="1">
    <citation type="journal article" date="2015" name="Nature">
        <title>Complex archaea that bridge the gap between prokaryotes and eukaryotes.</title>
        <authorList>
            <person name="Spang A."/>
            <person name="Saw J.H."/>
            <person name="Jorgensen S.L."/>
            <person name="Zaremba-Niedzwiedzka K."/>
            <person name="Martijn J."/>
            <person name="Lind A.E."/>
            <person name="van Eijk R."/>
            <person name="Schleper C."/>
            <person name="Guy L."/>
            <person name="Ettema T.J."/>
        </authorList>
    </citation>
    <scope>NUCLEOTIDE SEQUENCE</scope>
</reference>
<comment type="caution">
    <text evidence="1">The sequence shown here is derived from an EMBL/GenBank/DDBJ whole genome shotgun (WGS) entry which is preliminary data.</text>
</comment>
<evidence type="ECO:0000313" key="1">
    <source>
        <dbReference type="EMBL" id="KKM96171.1"/>
    </source>
</evidence>
<gene>
    <name evidence="1" type="ORF">LCGC14_1180890</name>
</gene>
<dbReference type="EMBL" id="LAZR01005915">
    <property type="protein sequence ID" value="KKM96171.1"/>
    <property type="molecule type" value="Genomic_DNA"/>
</dbReference>
<name>A0A0F9M9X0_9ZZZZ</name>
<proteinExistence type="predicted"/>
<sequence>MQIFEVLETLEFPFMETREVLQGQVVGDILNETSIERVFLLVDHDTKRIWSYNGPHSSLKVQIYGGILAGKLRQQLKLFYRVFALNMYTSEDRELKEILEKPIGAGRAKLINKSDFSESPTDRYGLKTSILNILNPKVNEAIEYINQFPPPENLIRRFMIIGGTIYTDEEITESFVKEEKTIIKPSKLGRLNNGFTFFQDHHYSTRLIIKDRLIQGLELFIQKDDKSPPLELKIPIIHEDKFNKTGSIDSLVKAFQIPAHISEQNENQQQDDTVN</sequence>
<protein>
    <submittedName>
        <fullName evidence="1">Uncharacterized protein</fullName>
    </submittedName>
</protein>
<dbReference type="AlphaFoldDB" id="A0A0F9M9X0"/>
<accession>A0A0F9M9X0</accession>
<organism evidence="1">
    <name type="scientific">marine sediment metagenome</name>
    <dbReference type="NCBI Taxonomy" id="412755"/>
    <lineage>
        <taxon>unclassified sequences</taxon>
        <taxon>metagenomes</taxon>
        <taxon>ecological metagenomes</taxon>
    </lineage>
</organism>